<dbReference type="GO" id="GO:0005886">
    <property type="term" value="C:plasma membrane"/>
    <property type="evidence" value="ECO:0007669"/>
    <property type="project" value="UniProtKB-SubCell"/>
</dbReference>
<dbReference type="AlphaFoldDB" id="R7RNF0"/>
<comment type="subcellular location">
    <subcellularLocation>
        <location evidence="1">Cell membrane</location>
        <topology evidence="1">Multi-pass membrane protein</topology>
    </subcellularLocation>
</comment>
<evidence type="ECO:0000256" key="4">
    <source>
        <dbReference type="ARBA" id="ARBA00022692"/>
    </source>
</evidence>
<evidence type="ECO:0000256" key="3">
    <source>
        <dbReference type="ARBA" id="ARBA00022475"/>
    </source>
</evidence>
<organism evidence="10 11">
    <name type="scientific">Thermobrachium celere DSM 8682</name>
    <dbReference type="NCBI Taxonomy" id="941824"/>
    <lineage>
        <taxon>Bacteria</taxon>
        <taxon>Bacillati</taxon>
        <taxon>Bacillota</taxon>
        <taxon>Clostridia</taxon>
        <taxon>Eubacteriales</taxon>
        <taxon>Clostridiaceae</taxon>
        <taxon>Thermobrachium</taxon>
    </lineage>
</organism>
<dbReference type="InterPro" id="IPR032807">
    <property type="entry name" value="GNVR"/>
</dbReference>
<evidence type="ECO:0000259" key="8">
    <source>
        <dbReference type="Pfam" id="PF02706"/>
    </source>
</evidence>
<evidence type="ECO:0000259" key="9">
    <source>
        <dbReference type="Pfam" id="PF13807"/>
    </source>
</evidence>
<dbReference type="OrthoDB" id="2360475at2"/>
<feature type="domain" description="Tyrosine-protein kinase G-rich" evidence="9">
    <location>
        <begin position="131"/>
        <end position="189"/>
    </location>
</feature>
<comment type="caution">
    <text evidence="10">The sequence shown here is derived from an EMBL/GenBank/DDBJ whole genome shotgun (WGS) entry which is preliminary data.</text>
</comment>
<feature type="transmembrane region" description="Helical" evidence="7">
    <location>
        <begin position="169"/>
        <end position="190"/>
    </location>
</feature>
<keyword evidence="11" id="KW-1185">Reference proteome</keyword>
<dbReference type="PANTHER" id="PTHR32309:SF13">
    <property type="entry name" value="FERRIC ENTEROBACTIN TRANSPORT PROTEIN FEPE"/>
    <property type="match status" value="1"/>
</dbReference>
<name>R7RNF0_9CLOT</name>
<keyword evidence="6 7" id="KW-0472">Membrane</keyword>
<dbReference type="PANTHER" id="PTHR32309">
    <property type="entry name" value="TYROSINE-PROTEIN KINASE"/>
    <property type="match status" value="1"/>
</dbReference>
<keyword evidence="5 7" id="KW-1133">Transmembrane helix</keyword>
<feature type="transmembrane region" description="Helical" evidence="7">
    <location>
        <begin position="14"/>
        <end position="36"/>
    </location>
</feature>
<reference evidence="10" key="1">
    <citation type="submission" date="2013-03" db="EMBL/GenBank/DDBJ databases">
        <title>Draft genome sequence of the hydrogen-ethanol-producing anaerobic alkalithermophilic Caloramator celere.</title>
        <authorList>
            <person name="Ciranna A."/>
            <person name="Larjo A."/>
            <person name="Kivisto A."/>
            <person name="Santala V."/>
            <person name="Roos C."/>
            <person name="Karp M."/>
        </authorList>
    </citation>
    <scope>NUCLEOTIDE SEQUENCE [LARGE SCALE GENOMIC DNA]</scope>
    <source>
        <strain evidence="10">DSM 8682</strain>
    </source>
</reference>
<accession>R7RNF0</accession>
<dbReference type="Proteomes" id="UP000014923">
    <property type="component" value="Unassembled WGS sequence"/>
</dbReference>
<protein>
    <submittedName>
        <fullName evidence="10">Tyrosine-protein kinase transmembrane modulator EpsC</fullName>
    </submittedName>
</protein>
<evidence type="ECO:0000256" key="5">
    <source>
        <dbReference type="ARBA" id="ARBA00022989"/>
    </source>
</evidence>
<evidence type="ECO:0000256" key="2">
    <source>
        <dbReference type="ARBA" id="ARBA00006683"/>
    </source>
</evidence>
<feature type="domain" description="Polysaccharide chain length determinant N-terminal" evidence="8">
    <location>
        <begin position="2"/>
        <end position="89"/>
    </location>
</feature>
<comment type="similarity">
    <text evidence="2">Belongs to the CpsC/CapA family.</text>
</comment>
<dbReference type="HOGENOM" id="CLU_082668_2_0_9"/>
<evidence type="ECO:0000256" key="7">
    <source>
        <dbReference type="SAM" id="Phobius"/>
    </source>
</evidence>
<evidence type="ECO:0000256" key="6">
    <source>
        <dbReference type="ARBA" id="ARBA00023136"/>
    </source>
</evidence>
<sequence length="220" mass="24797">MEIQDILHIIKKRIVLISSITVMSVIISALISFYLITPEYKSTCSIVVTKHMEKDGEKLQYNDIMMYQKLVKTYAEIAKSRKVAENTIISMGLNIKPEELQRMLTTNIAPDTEVMYISIQHKDKKFATNVVNKLSEEFIKRANELLPGGNIQIIDYAKVPKSPVKPKKVLNMAIAFVLGLMTSLGLTFLLEYLDTTIKTADEIDSYLDIPVIGLIAKVGE</sequence>
<dbReference type="Pfam" id="PF13807">
    <property type="entry name" value="GNVR"/>
    <property type="match status" value="1"/>
</dbReference>
<evidence type="ECO:0000313" key="11">
    <source>
        <dbReference type="Proteomes" id="UP000014923"/>
    </source>
</evidence>
<dbReference type="eggNOG" id="COG3944">
    <property type="taxonomic scope" value="Bacteria"/>
</dbReference>
<dbReference type="RefSeq" id="WP_018661124.1">
    <property type="nucleotide sequence ID" value="NZ_HF952018.1"/>
</dbReference>
<gene>
    <name evidence="10" type="ORF">TCEL_01631</name>
</gene>
<dbReference type="InterPro" id="IPR003856">
    <property type="entry name" value="LPS_length_determ_N"/>
</dbReference>
<keyword evidence="3" id="KW-1003">Cell membrane</keyword>
<dbReference type="EMBL" id="CAVN010000090">
    <property type="protein sequence ID" value="CDF57717.1"/>
    <property type="molecule type" value="Genomic_DNA"/>
</dbReference>
<dbReference type="InterPro" id="IPR050445">
    <property type="entry name" value="Bact_polysacc_biosynth/exp"/>
</dbReference>
<dbReference type="Pfam" id="PF02706">
    <property type="entry name" value="Wzz"/>
    <property type="match status" value="1"/>
</dbReference>
<proteinExistence type="inferred from homology"/>
<evidence type="ECO:0000256" key="1">
    <source>
        <dbReference type="ARBA" id="ARBA00004651"/>
    </source>
</evidence>
<keyword evidence="10" id="KW-0808">Transferase</keyword>
<evidence type="ECO:0000313" key="10">
    <source>
        <dbReference type="EMBL" id="CDF57717.1"/>
    </source>
</evidence>
<keyword evidence="4 7" id="KW-0812">Transmembrane</keyword>
<keyword evidence="10" id="KW-0418">Kinase</keyword>
<dbReference type="GO" id="GO:0004713">
    <property type="term" value="F:protein tyrosine kinase activity"/>
    <property type="evidence" value="ECO:0007669"/>
    <property type="project" value="TreeGrafter"/>
</dbReference>